<evidence type="ECO:0008006" key="4">
    <source>
        <dbReference type="Google" id="ProtNLM"/>
    </source>
</evidence>
<dbReference type="Proteomes" id="UP000278085">
    <property type="component" value="Unassembled WGS sequence"/>
</dbReference>
<reference evidence="2 3" key="1">
    <citation type="submission" date="2018-12" db="EMBL/GenBank/DDBJ databases">
        <authorList>
            <person name="Yang E."/>
        </authorList>
    </citation>
    <scope>NUCLEOTIDE SEQUENCE [LARGE SCALE GENOMIC DNA]</scope>
    <source>
        <strain evidence="2 3">SOD</strain>
    </source>
</reference>
<comment type="caution">
    <text evidence="2">The sequence shown here is derived from an EMBL/GenBank/DDBJ whole genome shotgun (WGS) entry which is preliminary data.</text>
</comment>
<keyword evidence="3" id="KW-1185">Reference proteome</keyword>
<proteinExistence type="predicted"/>
<dbReference type="RefSeq" id="WP_126076946.1">
    <property type="nucleotide sequence ID" value="NZ_CP051166.1"/>
</dbReference>
<evidence type="ECO:0000313" key="3">
    <source>
        <dbReference type="Proteomes" id="UP000278085"/>
    </source>
</evidence>
<protein>
    <recommendedName>
        <fullName evidence="4">DUF4148 domain-containing protein</fullName>
    </recommendedName>
</protein>
<feature type="chain" id="PRO_5019012320" description="DUF4148 domain-containing protein" evidence="1">
    <location>
        <begin position="24"/>
        <end position="85"/>
    </location>
</feature>
<feature type="signal peptide" evidence="1">
    <location>
        <begin position="1"/>
        <end position="23"/>
    </location>
</feature>
<organism evidence="2 3">
    <name type="scientific">Massilia atriviolacea</name>
    <dbReference type="NCBI Taxonomy" id="2495579"/>
    <lineage>
        <taxon>Bacteria</taxon>
        <taxon>Pseudomonadati</taxon>
        <taxon>Pseudomonadota</taxon>
        <taxon>Betaproteobacteria</taxon>
        <taxon>Burkholderiales</taxon>
        <taxon>Oxalobacteraceae</taxon>
        <taxon>Telluria group</taxon>
        <taxon>Massilia</taxon>
    </lineage>
</organism>
<accession>A0A430HF19</accession>
<sequence>MKSFSFIAAVAVVISTVAGSAVAADAPVASAGVSAAAGSITATRLNVPELAVSSSRSRADVRAEALEAARNARPTLSMQLDLIAK</sequence>
<evidence type="ECO:0000313" key="2">
    <source>
        <dbReference type="EMBL" id="RSZ56101.1"/>
    </source>
</evidence>
<dbReference type="AlphaFoldDB" id="A0A430HF19"/>
<name>A0A430HF19_9BURK</name>
<keyword evidence="1" id="KW-0732">Signal</keyword>
<evidence type="ECO:0000256" key="1">
    <source>
        <dbReference type="SAM" id="SignalP"/>
    </source>
</evidence>
<dbReference type="EMBL" id="RXLQ01000018">
    <property type="protein sequence ID" value="RSZ56101.1"/>
    <property type="molecule type" value="Genomic_DNA"/>
</dbReference>
<gene>
    <name evidence="2" type="ORF">EJB06_26035</name>
</gene>